<name>A0A8J2H5A1_COTCN</name>
<dbReference type="AlphaFoldDB" id="A0A8J2H5A1"/>
<gene>
    <name evidence="1" type="ORF">HICCMSTLAB_LOCUS119</name>
</gene>
<dbReference type="Proteomes" id="UP000786811">
    <property type="component" value="Unassembled WGS sequence"/>
</dbReference>
<reference evidence="1" key="1">
    <citation type="submission" date="2021-04" db="EMBL/GenBank/DDBJ databases">
        <authorList>
            <person name="Chebbi M.A.C M."/>
        </authorList>
    </citation>
    <scope>NUCLEOTIDE SEQUENCE</scope>
</reference>
<accession>A0A8J2H5A1</accession>
<protein>
    <submittedName>
        <fullName evidence="1">Uncharacterized protein</fullName>
    </submittedName>
</protein>
<evidence type="ECO:0000313" key="1">
    <source>
        <dbReference type="EMBL" id="CAG5071970.1"/>
    </source>
</evidence>
<proteinExistence type="predicted"/>
<organism evidence="1 2">
    <name type="scientific">Cotesia congregata</name>
    <name type="common">Parasitoid wasp</name>
    <name type="synonym">Apanteles congregatus</name>
    <dbReference type="NCBI Taxonomy" id="51543"/>
    <lineage>
        <taxon>Eukaryota</taxon>
        <taxon>Metazoa</taxon>
        <taxon>Ecdysozoa</taxon>
        <taxon>Arthropoda</taxon>
        <taxon>Hexapoda</taxon>
        <taxon>Insecta</taxon>
        <taxon>Pterygota</taxon>
        <taxon>Neoptera</taxon>
        <taxon>Endopterygota</taxon>
        <taxon>Hymenoptera</taxon>
        <taxon>Apocrita</taxon>
        <taxon>Ichneumonoidea</taxon>
        <taxon>Braconidae</taxon>
        <taxon>Microgastrinae</taxon>
        <taxon>Cotesia</taxon>
    </lineage>
</organism>
<dbReference type="OrthoDB" id="7989680at2759"/>
<comment type="caution">
    <text evidence="1">The sequence shown here is derived from an EMBL/GenBank/DDBJ whole genome shotgun (WGS) entry which is preliminary data.</text>
</comment>
<sequence>RPCKQIKVSQYNRVKTAKISITDHLGQTTQIPVKKTIKYLGVTLDHLLHLTKHHKSQLEKARNSIKSNARIFYNRNLSVKAKLICYQLLIRPLLTFAAPMLWNMGPSIMEKLRRLERSALRSCVRHFRKAETGYKEYISNIKIYNLANITRIDCFYLKLCRNYFDTYNNIGNPIMQSLLCPDDNTCEAHCLTGYVLPEMFTYCDRMGLLQNEFNLPILYHDNRHCANKKIKIDYNSYTNITFSTVLPQVDINDKMRLAKEY</sequence>
<evidence type="ECO:0000313" key="2">
    <source>
        <dbReference type="Proteomes" id="UP000786811"/>
    </source>
</evidence>
<dbReference type="EMBL" id="CAJNRD030000704">
    <property type="protein sequence ID" value="CAG5071970.1"/>
    <property type="molecule type" value="Genomic_DNA"/>
</dbReference>
<feature type="non-terminal residue" evidence="1">
    <location>
        <position position="1"/>
    </location>
</feature>
<keyword evidence="2" id="KW-1185">Reference proteome</keyword>